<dbReference type="InterPro" id="IPR036909">
    <property type="entry name" value="Cyt_c-like_dom_sf"/>
</dbReference>
<dbReference type="GO" id="GO:0030313">
    <property type="term" value="C:cell envelope"/>
    <property type="evidence" value="ECO:0007669"/>
    <property type="project" value="UniProtKB-SubCell"/>
</dbReference>
<dbReference type="Gene3D" id="1.10.760.10">
    <property type="entry name" value="Cytochrome c-like domain"/>
    <property type="match status" value="2"/>
</dbReference>
<keyword evidence="11" id="KW-1185">Reference proteome</keyword>
<dbReference type="InterPro" id="IPR009056">
    <property type="entry name" value="Cyt_c-like_dom"/>
</dbReference>
<dbReference type="Proteomes" id="UP000297729">
    <property type="component" value="Unassembled WGS sequence"/>
</dbReference>
<keyword evidence="5" id="KW-0560">Oxidoreductase</keyword>
<evidence type="ECO:0000256" key="2">
    <source>
        <dbReference type="ARBA" id="ARBA00022617"/>
    </source>
</evidence>
<evidence type="ECO:0000313" key="11">
    <source>
        <dbReference type="Proteomes" id="UP000297729"/>
    </source>
</evidence>
<name>A0A4Y9S2F4_9BURK</name>
<dbReference type="InterPro" id="IPR051395">
    <property type="entry name" value="Cytochrome_c_Peroxidase/MauG"/>
</dbReference>
<evidence type="ECO:0000259" key="9">
    <source>
        <dbReference type="PROSITE" id="PS51007"/>
    </source>
</evidence>
<evidence type="ECO:0000256" key="3">
    <source>
        <dbReference type="ARBA" id="ARBA00022723"/>
    </source>
</evidence>
<dbReference type="GO" id="GO:0004130">
    <property type="term" value="F:cytochrome-c peroxidase activity"/>
    <property type="evidence" value="ECO:0007669"/>
    <property type="project" value="TreeGrafter"/>
</dbReference>
<dbReference type="PROSITE" id="PS51257">
    <property type="entry name" value="PROKAR_LIPOPROTEIN"/>
    <property type="match status" value="1"/>
</dbReference>
<gene>
    <name evidence="10" type="ORF">E4L98_25835</name>
</gene>
<dbReference type="AlphaFoldDB" id="A0A4Y9S2F4"/>
<feature type="domain" description="Cytochrome c" evidence="9">
    <location>
        <begin position="229"/>
        <end position="407"/>
    </location>
</feature>
<dbReference type="InterPro" id="IPR004852">
    <property type="entry name" value="Di-haem_cyt_c_peroxidsae"/>
</dbReference>
<dbReference type="GO" id="GO:0009055">
    <property type="term" value="F:electron transfer activity"/>
    <property type="evidence" value="ECO:0007669"/>
    <property type="project" value="InterPro"/>
</dbReference>
<evidence type="ECO:0000256" key="7">
    <source>
        <dbReference type="PROSITE-ProRule" id="PRU00433"/>
    </source>
</evidence>
<evidence type="ECO:0000256" key="8">
    <source>
        <dbReference type="SAM" id="SignalP"/>
    </source>
</evidence>
<dbReference type="PROSITE" id="PS51007">
    <property type="entry name" value="CYTC"/>
    <property type="match status" value="2"/>
</dbReference>
<comment type="subcellular location">
    <subcellularLocation>
        <location evidence="1">Cell envelope</location>
    </subcellularLocation>
</comment>
<keyword evidence="2 7" id="KW-0349">Heme</keyword>
<feature type="signal peptide" evidence="8">
    <location>
        <begin position="1"/>
        <end position="23"/>
    </location>
</feature>
<proteinExistence type="predicted"/>
<comment type="caution">
    <text evidence="10">The sequence shown here is derived from an EMBL/GenBank/DDBJ whole genome shotgun (WGS) entry which is preliminary data.</text>
</comment>
<dbReference type="OrthoDB" id="9805202at2"/>
<organism evidence="10 11">
    <name type="scientific">Duganella callida</name>
    <dbReference type="NCBI Taxonomy" id="2561932"/>
    <lineage>
        <taxon>Bacteria</taxon>
        <taxon>Pseudomonadati</taxon>
        <taxon>Pseudomonadota</taxon>
        <taxon>Betaproteobacteria</taxon>
        <taxon>Burkholderiales</taxon>
        <taxon>Oxalobacteraceae</taxon>
        <taxon>Telluria group</taxon>
        <taxon>Duganella</taxon>
    </lineage>
</organism>
<reference evidence="10 11" key="1">
    <citation type="submission" date="2019-03" db="EMBL/GenBank/DDBJ databases">
        <title>Draft Genome Sequence of Duganella callidus sp. nov., a Novel Duganella Species Isolated from Cultivated Soil.</title>
        <authorList>
            <person name="Raths R."/>
            <person name="Peta V."/>
            <person name="Bucking H."/>
        </authorList>
    </citation>
    <scope>NUCLEOTIDE SEQUENCE [LARGE SCALE GENOMIC DNA]</scope>
    <source>
        <strain evidence="10 11">DN04</strain>
    </source>
</reference>
<keyword evidence="3 7" id="KW-0479">Metal-binding</keyword>
<dbReference type="GO" id="GO:0046872">
    <property type="term" value="F:metal ion binding"/>
    <property type="evidence" value="ECO:0007669"/>
    <property type="project" value="UniProtKB-KW"/>
</dbReference>
<feature type="chain" id="PRO_5021494903" evidence="8">
    <location>
        <begin position="24"/>
        <end position="413"/>
    </location>
</feature>
<feature type="domain" description="Cytochrome c" evidence="9">
    <location>
        <begin position="42"/>
        <end position="201"/>
    </location>
</feature>
<accession>A0A4Y9S2F4</accession>
<dbReference type="SUPFAM" id="SSF46626">
    <property type="entry name" value="Cytochrome c"/>
    <property type="match status" value="2"/>
</dbReference>
<keyword evidence="6 7" id="KW-0408">Iron</keyword>
<dbReference type="RefSeq" id="WP_135204406.1">
    <property type="nucleotide sequence ID" value="NZ_SPVG01000250.1"/>
</dbReference>
<evidence type="ECO:0000256" key="5">
    <source>
        <dbReference type="ARBA" id="ARBA00023002"/>
    </source>
</evidence>
<protein>
    <submittedName>
        <fullName evidence="10">C-type cytochrome</fullName>
    </submittedName>
</protein>
<dbReference type="EMBL" id="SPVG01000250">
    <property type="protein sequence ID" value="TFW15659.1"/>
    <property type="molecule type" value="Genomic_DNA"/>
</dbReference>
<evidence type="ECO:0000256" key="1">
    <source>
        <dbReference type="ARBA" id="ARBA00004196"/>
    </source>
</evidence>
<dbReference type="PANTHER" id="PTHR30600">
    <property type="entry name" value="CYTOCHROME C PEROXIDASE-RELATED"/>
    <property type="match status" value="1"/>
</dbReference>
<evidence type="ECO:0000256" key="6">
    <source>
        <dbReference type="ARBA" id="ARBA00023004"/>
    </source>
</evidence>
<dbReference type="Pfam" id="PF03150">
    <property type="entry name" value="CCP_MauG"/>
    <property type="match status" value="1"/>
</dbReference>
<evidence type="ECO:0000313" key="10">
    <source>
        <dbReference type="EMBL" id="TFW15659.1"/>
    </source>
</evidence>
<sequence length="413" mass="44931">MNKRFAAIAPHCGALLLALTLVACERAPAPAAASPTAADRAAVAALGRKIFFDATLSGSGRLSCASCHNPAHAYGPPDGKAVQLGGEHLDREGMRAVPSLRYVLPRTPRWFKEHQRDPIEREIEVDSVPTGGFTRDGRFDTLHDQARAPLFDPVEMANRDDASLAARLRATAYAAEFARVFGAAALADDRKAVNGLAMALERFQLDDPSFAPYTSKFDRALKGQARLSAREQRGLRLFADPDKGNCASCHIAAPGANGAPPLFTDYSFANLGVPRNRKLAANADPAFHDIGLCGPLRKMPAALDDKYCGTFKTPSLRNVASRQVFMHNGVFDNLADAVRFYVERDIRPARWYGKSASGKIERYNDLPAAYRSNVDHLTAPMNRKPGDKPALDEAEIQDIVAFLRTLTDDDVQS</sequence>
<dbReference type="PANTHER" id="PTHR30600:SF10">
    <property type="entry name" value="BLL6722 PROTEIN"/>
    <property type="match status" value="1"/>
</dbReference>
<evidence type="ECO:0000256" key="4">
    <source>
        <dbReference type="ARBA" id="ARBA00022729"/>
    </source>
</evidence>
<keyword evidence="4 8" id="KW-0732">Signal</keyword>
<dbReference type="GO" id="GO:0020037">
    <property type="term" value="F:heme binding"/>
    <property type="evidence" value="ECO:0007669"/>
    <property type="project" value="InterPro"/>
</dbReference>